<sequence>MADIGGVAGAGAAAGGAAAGAGLEAQRTELLDAQDKSQAGFLEYQGKQVNSQAKFLMASSANKMQASIAQAMATFANSQAQAAARA</sequence>
<evidence type="ECO:0000313" key="1">
    <source>
        <dbReference type="EMBL" id="HFC92579.1"/>
    </source>
</evidence>
<accession>A0A7V2T001</accession>
<gene>
    <name evidence="1" type="ORF">ENJ51_07175</name>
</gene>
<proteinExistence type="predicted"/>
<reference evidence="1" key="1">
    <citation type="journal article" date="2020" name="mSystems">
        <title>Genome- and Community-Level Interaction Insights into Carbon Utilization and Element Cycling Functions of Hydrothermarchaeota in Hydrothermal Sediment.</title>
        <authorList>
            <person name="Zhou Z."/>
            <person name="Liu Y."/>
            <person name="Xu W."/>
            <person name="Pan J."/>
            <person name="Luo Z.H."/>
            <person name="Li M."/>
        </authorList>
    </citation>
    <scope>NUCLEOTIDE SEQUENCE [LARGE SCALE GENOMIC DNA]</scope>
    <source>
        <strain evidence="1">HyVt-493</strain>
    </source>
</reference>
<dbReference type="AlphaFoldDB" id="A0A7V2T001"/>
<organism evidence="1">
    <name type="scientific">Leucothrix mucor</name>
    <dbReference type="NCBI Taxonomy" id="45248"/>
    <lineage>
        <taxon>Bacteria</taxon>
        <taxon>Pseudomonadati</taxon>
        <taxon>Pseudomonadota</taxon>
        <taxon>Gammaproteobacteria</taxon>
        <taxon>Thiotrichales</taxon>
        <taxon>Thiotrichaceae</taxon>
        <taxon>Leucothrix</taxon>
    </lineage>
</organism>
<protein>
    <submittedName>
        <fullName evidence="1">Uncharacterized protein</fullName>
    </submittedName>
</protein>
<name>A0A7V2T001_LEUMU</name>
<dbReference type="EMBL" id="DRMS01000266">
    <property type="protein sequence ID" value="HFC92579.1"/>
    <property type="molecule type" value="Genomic_DNA"/>
</dbReference>
<comment type="caution">
    <text evidence="1">The sequence shown here is derived from an EMBL/GenBank/DDBJ whole genome shotgun (WGS) entry which is preliminary data.</text>
</comment>
<dbReference type="Proteomes" id="UP000885750">
    <property type="component" value="Unassembled WGS sequence"/>
</dbReference>